<reference evidence="2" key="1">
    <citation type="submission" date="2022-11" db="UniProtKB">
        <authorList>
            <consortium name="WormBaseParasite"/>
        </authorList>
    </citation>
    <scope>IDENTIFICATION</scope>
</reference>
<protein>
    <submittedName>
        <fullName evidence="2">Phosphomevalonate kinase</fullName>
    </submittedName>
</protein>
<evidence type="ECO:0000313" key="2">
    <source>
        <dbReference type="WBParaSite" id="PS1159_v2.g11383.t1"/>
    </source>
</evidence>
<evidence type="ECO:0000313" key="1">
    <source>
        <dbReference type="Proteomes" id="UP000887580"/>
    </source>
</evidence>
<dbReference type="WBParaSite" id="PS1159_v2.g11383.t1">
    <property type="protein sequence ID" value="PS1159_v2.g11383.t1"/>
    <property type="gene ID" value="PS1159_v2.g11383"/>
</dbReference>
<name>A0AC35EWN1_9BILA</name>
<proteinExistence type="predicted"/>
<accession>A0AC35EWN1</accession>
<organism evidence="1 2">
    <name type="scientific">Panagrolaimus sp. PS1159</name>
    <dbReference type="NCBI Taxonomy" id="55785"/>
    <lineage>
        <taxon>Eukaryota</taxon>
        <taxon>Metazoa</taxon>
        <taxon>Ecdysozoa</taxon>
        <taxon>Nematoda</taxon>
        <taxon>Chromadorea</taxon>
        <taxon>Rhabditida</taxon>
        <taxon>Tylenchina</taxon>
        <taxon>Panagrolaimomorpha</taxon>
        <taxon>Panagrolaimoidea</taxon>
        <taxon>Panagrolaimidae</taxon>
        <taxon>Panagrolaimus</taxon>
    </lineage>
</organism>
<sequence>MKTIFCLFGKRKSGKDYCAEVLKSILEKDYGPTEIRRISDPLKEEYAALKGLNSSEELKTSGPLKEIYRAEMIKFGENIREKDCGYFCCKSIEFLSSSTEYLIISDCRRPTDLGYFKSKFENVLVIEIRANLETRTKRGFIHCPEIDDAESECALDDFQDVDAVINNNGKESLEERTKFVLEKIL</sequence>
<dbReference type="Proteomes" id="UP000887580">
    <property type="component" value="Unplaced"/>
</dbReference>